<feature type="non-terminal residue" evidence="1">
    <location>
        <position position="63"/>
    </location>
</feature>
<evidence type="ECO:0000313" key="2">
    <source>
        <dbReference type="Proteomes" id="UP000789525"/>
    </source>
</evidence>
<sequence length="63" mass="7042">MGKTLGEIAEINLPEEHQNHLFPMSSTSAAIDPLETVPRYEGLDKIYDSTLKCLSILVPWQEA</sequence>
<gene>
    <name evidence="1" type="ORF">ACOLOM_LOCUS12794</name>
</gene>
<dbReference type="EMBL" id="CAJVPT010054200">
    <property type="protein sequence ID" value="CAG8752914.1"/>
    <property type="molecule type" value="Genomic_DNA"/>
</dbReference>
<organism evidence="1 2">
    <name type="scientific">Acaulospora colombiana</name>
    <dbReference type="NCBI Taxonomy" id="27376"/>
    <lineage>
        <taxon>Eukaryota</taxon>
        <taxon>Fungi</taxon>
        <taxon>Fungi incertae sedis</taxon>
        <taxon>Mucoromycota</taxon>
        <taxon>Glomeromycotina</taxon>
        <taxon>Glomeromycetes</taxon>
        <taxon>Diversisporales</taxon>
        <taxon>Acaulosporaceae</taxon>
        <taxon>Acaulospora</taxon>
    </lineage>
</organism>
<proteinExistence type="predicted"/>
<reference evidence="1" key="1">
    <citation type="submission" date="2021-06" db="EMBL/GenBank/DDBJ databases">
        <authorList>
            <person name="Kallberg Y."/>
            <person name="Tangrot J."/>
            <person name="Rosling A."/>
        </authorList>
    </citation>
    <scope>NUCLEOTIDE SEQUENCE</scope>
    <source>
        <strain evidence="1">CL356</strain>
    </source>
</reference>
<name>A0ACA9QHF5_9GLOM</name>
<comment type="caution">
    <text evidence="1">The sequence shown here is derived from an EMBL/GenBank/DDBJ whole genome shotgun (WGS) entry which is preliminary data.</text>
</comment>
<keyword evidence="2" id="KW-1185">Reference proteome</keyword>
<protein>
    <submittedName>
        <fullName evidence="1">7225_t:CDS:1</fullName>
    </submittedName>
</protein>
<evidence type="ECO:0000313" key="1">
    <source>
        <dbReference type="EMBL" id="CAG8752914.1"/>
    </source>
</evidence>
<accession>A0ACA9QHF5</accession>
<dbReference type="Proteomes" id="UP000789525">
    <property type="component" value="Unassembled WGS sequence"/>
</dbReference>